<evidence type="ECO:0000313" key="4">
    <source>
        <dbReference type="Proteomes" id="UP000266272"/>
    </source>
</evidence>
<keyword evidence="4" id="KW-1185">Reference proteome</keyword>
<dbReference type="Proteomes" id="UP000266272">
    <property type="component" value="Unassembled WGS sequence"/>
</dbReference>
<gene>
    <name evidence="3" type="ORF">TARUN_1709</name>
</gene>
<reference evidence="3 4" key="1">
    <citation type="journal article" date="2018" name="PLoS Pathog.">
        <title>Evolution of structural diversity of trichothecenes, a family of toxins produced by plant pathogenic and entomopathogenic fungi.</title>
        <authorList>
            <person name="Proctor R.H."/>
            <person name="McCormick S.P."/>
            <person name="Kim H.S."/>
            <person name="Cardoza R.E."/>
            <person name="Stanley A.M."/>
            <person name="Lindo L."/>
            <person name="Kelly A."/>
            <person name="Brown D.W."/>
            <person name="Lee T."/>
            <person name="Vaughan M.M."/>
            <person name="Alexander N.J."/>
            <person name="Busman M."/>
            <person name="Gutierrez S."/>
        </authorList>
    </citation>
    <scope>NUCLEOTIDE SEQUENCE [LARGE SCALE GENOMIC DNA]</scope>
    <source>
        <strain evidence="3 4">IBT 40837</strain>
    </source>
</reference>
<comment type="similarity">
    <text evidence="1">Belongs to the protein kinase superfamily. ADCK protein kinase family.</text>
</comment>
<dbReference type="InterPro" id="IPR011009">
    <property type="entry name" value="Kinase-like_dom_sf"/>
</dbReference>
<dbReference type="InterPro" id="IPR045307">
    <property type="entry name" value="ADCK1_dom"/>
</dbReference>
<dbReference type="InterPro" id="IPR004147">
    <property type="entry name" value="ABC1_dom"/>
</dbReference>
<organism evidence="3 4">
    <name type="scientific">Trichoderma arundinaceum</name>
    <dbReference type="NCBI Taxonomy" id="490622"/>
    <lineage>
        <taxon>Eukaryota</taxon>
        <taxon>Fungi</taxon>
        <taxon>Dikarya</taxon>
        <taxon>Ascomycota</taxon>
        <taxon>Pezizomycotina</taxon>
        <taxon>Sordariomycetes</taxon>
        <taxon>Hypocreomycetidae</taxon>
        <taxon>Hypocreales</taxon>
        <taxon>Hypocreaceae</taxon>
        <taxon>Trichoderma</taxon>
    </lineage>
</organism>
<dbReference type="PANTHER" id="PTHR43173">
    <property type="entry name" value="ABC1 FAMILY PROTEIN"/>
    <property type="match status" value="1"/>
</dbReference>
<name>A0A395NWQ5_TRIAR</name>
<evidence type="ECO:0000259" key="2">
    <source>
        <dbReference type="Pfam" id="PF03109"/>
    </source>
</evidence>
<evidence type="ECO:0000313" key="3">
    <source>
        <dbReference type="EMBL" id="RFU80498.1"/>
    </source>
</evidence>
<dbReference type="PANTHER" id="PTHR43173:SF37">
    <property type="entry name" value="ABC1 FAMILY PROTEIN C10F6.14C"/>
    <property type="match status" value="1"/>
</dbReference>
<dbReference type="AlphaFoldDB" id="A0A395NWQ5"/>
<feature type="domain" description="ABC1 atypical kinase-like" evidence="2">
    <location>
        <begin position="205"/>
        <end position="484"/>
    </location>
</feature>
<comment type="caution">
    <text evidence="3">The sequence shown here is derived from an EMBL/GenBank/DDBJ whole genome shotgun (WGS) entry which is preliminary data.</text>
</comment>
<dbReference type="Pfam" id="PF03109">
    <property type="entry name" value="ABC1"/>
    <property type="match status" value="1"/>
</dbReference>
<dbReference type="CDD" id="cd13969">
    <property type="entry name" value="ADCK1-like"/>
    <property type="match status" value="1"/>
</dbReference>
<dbReference type="EMBL" id="PXOA01000106">
    <property type="protein sequence ID" value="RFU80498.1"/>
    <property type="molecule type" value="Genomic_DNA"/>
</dbReference>
<dbReference type="STRING" id="490622.A0A395NWQ5"/>
<proteinExistence type="inferred from homology"/>
<protein>
    <submittedName>
        <fullName evidence="3">Abc1 domain-containing</fullName>
    </submittedName>
</protein>
<accession>A0A395NWQ5</accession>
<dbReference type="OrthoDB" id="427480at2759"/>
<dbReference type="InterPro" id="IPR051130">
    <property type="entry name" value="Mito_struct-func_regulator"/>
</dbReference>
<evidence type="ECO:0000256" key="1">
    <source>
        <dbReference type="ARBA" id="ARBA00009670"/>
    </source>
</evidence>
<sequence length="653" mass="73780">MGALQLLRTTSGLAISKRSIHRLGGTILPFQGARASQVNSSYASHSFSTTLRLRYSSPTLTTATSSDAVSKTDEIGGVINNTTNGKQDPKLKYKLNLKWYWKVVILLGEICICDFLLDKYVLGGVTWRTTLSYGVLARVALDYKLHFGRDCLLARHREEDVHHRNAQRVCTMLKWNSGLYLKAGQALAMQGGVLPEEYQRMFGEMFDDAPHEKWEDIQKVIQEEFGRSIDEVFGVGASDNHTEGDKAGVTFEQIPRASASIAQVHFAQLPDGRRVAVKVQRRQIAKQVSWDLWSLKLLTDYGAWATGLPYGDLAQFVTDRIMEETDFEHEASNAEKASRLIDSDPSLRGRVYIPKVHRDLSTKRVLTTEWVDGVQLWEKDTITAPYKPTSSPGLNSQPGLGLRLDDVMNTVIELFSKQMFTWGFVHCDPHPGNILIRRQPNGSGKAQVILLDHGLYVTLTDKMRRQYSRFWKALVTGDETLLSKVSHEWGMKNGNAWADASLMKSYKEGSNDEKVWKRTNETPEERKQRMIDEAAAYLGDTELFPQEIVFLERNTSIVQGNNRFLGSPVNRIKLIGLYAVRAVNRDGDEQATWKQAFSTRAALFALDLTFWWSQARQYLGYGGGFEEELKEAEDRQLREVKDVVAELLGVVVD</sequence>
<dbReference type="SUPFAM" id="SSF56112">
    <property type="entry name" value="Protein kinase-like (PK-like)"/>
    <property type="match status" value="1"/>
</dbReference>